<name>A0A1H6U1X1_9BACT</name>
<organism evidence="2 3">
    <name type="scientific">Cyclobacterium xiamenense</name>
    <dbReference type="NCBI Taxonomy" id="1297121"/>
    <lineage>
        <taxon>Bacteria</taxon>
        <taxon>Pseudomonadati</taxon>
        <taxon>Bacteroidota</taxon>
        <taxon>Cytophagia</taxon>
        <taxon>Cytophagales</taxon>
        <taxon>Cyclobacteriaceae</taxon>
        <taxon>Cyclobacterium</taxon>
    </lineage>
</organism>
<evidence type="ECO:0000313" key="2">
    <source>
        <dbReference type="EMBL" id="SEI86283.1"/>
    </source>
</evidence>
<keyword evidence="1" id="KW-1133">Transmembrane helix</keyword>
<gene>
    <name evidence="2" type="ORF">SAMN05192553_101585</name>
</gene>
<keyword evidence="3" id="KW-1185">Reference proteome</keyword>
<evidence type="ECO:0000256" key="1">
    <source>
        <dbReference type="SAM" id="Phobius"/>
    </source>
</evidence>
<proteinExistence type="predicted"/>
<feature type="transmembrane region" description="Helical" evidence="1">
    <location>
        <begin position="90"/>
        <end position="107"/>
    </location>
</feature>
<keyword evidence="1" id="KW-0472">Membrane</keyword>
<protein>
    <recommendedName>
        <fullName evidence="4">DUF1772 domain-containing protein</fullName>
    </recommendedName>
</protein>
<dbReference type="STRING" id="1416801.SAMN05192553_101585"/>
<sequence length="167" mass="19636">MNPIKKTLLDLNNAYIFFCASIYLGMFWSLHFFWFPNYPNTLTLDNYYDAIIPQTDLATRFFFITIPIMAIALVIMLITEWKTGLRWVPIAWIPGLLAPVVVQQAFIEEINNEFKAGVADEARLQVLLQEWMWLNDIRWVILTVMWGITMYFFIAKAKPNHQGHESR</sequence>
<dbReference type="RefSeq" id="WP_092169211.1">
    <property type="nucleotide sequence ID" value="NZ_FNZH01000001.1"/>
</dbReference>
<dbReference type="OrthoDB" id="5506870at2"/>
<dbReference type="AlphaFoldDB" id="A0A1H6U1X1"/>
<keyword evidence="1" id="KW-0812">Transmembrane</keyword>
<feature type="transmembrane region" description="Helical" evidence="1">
    <location>
        <begin position="137"/>
        <end position="154"/>
    </location>
</feature>
<feature type="transmembrane region" description="Helical" evidence="1">
    <location>
        <begin position="12"/>
        <end position="34"/>
    </location>
</feature>
<dbReference type="Proteomes" id="UP000199403">
    <property type="component" value="Unassembled WGS sequence"/>
</dbReference>
<dbReference type="EMBL" id="FNZH01000001">
    <property type="protein sequence ID" value="SEI86283.1"/>
    <property type="molecule type" value="Genomic_DNA"/>
</dbReference>
<evidence type="ECO:0008006" key="4">
    <source>
        <dbReference type="Google" id="ProtNLM"/>
    </source>
</evidence>
<feature type="transmembrane region" description="Helical" evidence="1">
    <location>
        <begin position="57"/>
        <end position="78"/>
    </location>
</feature>
<reference evidence="3" key="1">
    <citation type="submission" date="2016-10" db="EMBL/GenBank/DDBJ databases">
        <authorList>
            <person name="Varghese N."/>
            <person name="Submissions S."/>
        </authorList>
    </citation>
    <scope>NUCLEOTIDE SEQUENCE [LARGE SCALE GENOMIC DNA]</scope>
    <source>
        <strain evidence="3">IBRC-M 10761</strain>
    </source>
</reference>
<accession>A0A1H6U1X1</accession>
<evidence type="ECO:0000313" key="3">
    <source>
        <dbReference type="Proteomes" id="UP000199403"/>
    </source>
</evidence>